<name>A0A4V1M311_TREME</name>
<protein>
    <submittedName>
        <fullName evidence="1">Uncharacterized protein</fullName>
    </submittedName>
</protein>
<evidence type="ECO:0000313" key="2">
    <source>
        <dbReference type="Proteomes" id="UP000289152"/>
    </source>
</evidence>
<dbReference type="EMBL" id="SDIL01000149">
    <property type="protein sequence ID" value="RXK35250.1"/>
    <property type="molecule type" value="Genomic_DNA"/>
</dbReference>
<dbReference type="AlphaFoldDB" id="A0A4V1M311"/>
<reference evidence="1 2" key="1">
    <citation type="submission" date="2016-06" db="EMBL/GenBank/DDBJ databases">
        <title>Evolution of pathogenesis and genome organization in the Tremellales.</title>
        <authorList>
            <person name="Cuomo C."/>
            <person name="Litvintseva A."/>
            <person name="Heitman J."/>
            <person name="Chen Y."/>
            <person name="Sun S."/>
            <person name="Springer D."/>
            <person name="Dromer F."/>
            <person name="Young S."/>
            <person name="Zeng Q."/>
            <person name="Chapman S."/>
            <person name="Gujja S."/>
            <person name="Saif S."/>
            <person name="Birren B."/>
        </authorList>
    </citation>
    <scope>NUCLEOTIDE SEQUENCE [LARGE SCALE GENOMIC DNA]</scope>
    <source>
        <strain evidence="1 2">ATCC 28783</strain>
    </source>
</reference>
<dbReference type="VEuPathDB" id="FungiDB:TREMEDRAFT_64870"/>
<accession>A0A4V1M311</accession>
<dbReference type="Proteomes" id="UP000289152">
    <property type="component" value="Unassembled WGS sequence"/>
</dbReference>
<sequence>MNHEHTQDQSAEEEYFAEHAYPEYHSEPLYSLTHSQQSWGVYPGPATGRPLPYKEMDKETLSYGEEENHPTQSFNLMNASGEGNYDFVPYSDETVVASSKTNTWDSPVLCGWESLKPTTAPTPTLEEQEEDDHYDCQAIHDWAPPPHQVDRIDHVPSTIATDEVLDFDGEGINFRAPSLGHEVRQDSLAIDVGTRWYTATGIATASIDQLKDIRRHVIAVSKCIKDMEKEIDQAKEHTPDWLGAEPELREAISYWRSVDTKFDTNRLGKWAVDRLCDTQEELTVKNRMVHMSLLQASLPYLRDKHYERPGPVEAITNCTCWEHYY</sequence>
<organism evidence="1 2">
    <name type="scientific">Tremella mesenterica</name>
    <name type="common">Jelly fungus</name>
    <dbReference type="NCBI Taxonomy" id="5217"/>
    <lineage>
        <taxon>Eukaryota</taxon>
        <taxon>Fungi</taxon>
        <taxon>Dikarya</taxon>
        <taxon>Basidiomycota</taxon>
        <taxon>Agaricomycotina</taxon>
        <taxon>Tremellomycetes</taxon>
        <taxon>Tremellales</taxon>
        <taxon>Tremellaceae</taxon>
        <taxon>Tremella</taxon>
    </lineage>
</organism>
<dbReference type="InParanoid" id="A0A4V1M311"/>
<comment type="caution">
    <text evidence="1">The sequence shown here is derived from an EMBL/GenBank/DDBJ whole genome shotgun (WGS) entry which is preliminary data.</text>
</comment>
<gene>
    <name evidence="1" type="ORF">M231_07504</name>
</gene>
<evidence type="ECO:0000313" key="1">
    <source>
        <dbReference type="EMBL" id="RXK35250.1"/>
    </source>
</evidence>
<proteinExistence type="predicted"/>
<keyword evidence="2" id="KW-1185">Reference proteome</keyword>